<evidence type="ECO:0008006" key="3">
    <source>
        <dbReference type="Google" id="ProtNLM"/>
    </source>
</evidence>
<dbReference type="Proteomes" id="UP001215151">
    <property type="component" value="Unassembled WGS sequence"/>
</dbReference>
<accession>A0AAD7U2G1</accession>
<dbReference type="InterPro" id="IPR051207">
    <property type="entry name" value="ComplexI_NDUFA9_subunit"/>
</dbReference>
<protein>
    <recommendedName>
        <fullName evidence="3">NAD-dependent epimerase/dehydratase domain-containing protein</fullName>
    </recommendedName>
</protein>
<dbReference type="PANTHER" id="PTHR12126">
    <property type="entry name" value="NADH-UBIQUINONE OXIDOREDUCTASE 39 KDA SUBUNIT-RELATED"/>
    <property type="match status" value="1"/>
</dbReference>
<evidence type="ECO:0000313" key="1">
    <source>
        <dbReference type="EMBL" id="KAJ8496187.1"/>
    </source>
</evidence>
<keyword evidence="2" id="KW-1185">Reference proteome</keyword>
<comment type="caution">
    <text evidence="1">The sequence shown here is derived from an EMBL/GenBank/DDBJ whole genome shotgun (WGS) entry which is preliminary data.</text>
</comment>
<dbReference type="PANTHER" id="PTHR12126:SF16">
    <property type="entry name" value="MIOREX COMPLEX COMPONENT 2"/>
    <property type="match status" value="1"/>
</dbReference>
<evidence type="ECO:0000313" key="2">
    <source>
        <dbReference type="Proteomes" id="UP001215151"/>
    </source>
</evidence>
<dbReference type="GO" id="GO:0005739">
    <property type="term" value="C:mitochondrion"/>
    <property type="evidence" value="ECO:0007669"/>
    <property type="project" value="TreeGrafter"/>
</dbReference>
<organism evidence="1 2">
    <name type="scientific">Trametes cubensis</name>
    <dbReference type="NCBI Taxonomy" id="1111947"/>
    <lineage>
        <taxon>Eukaryota</taxon>
        <taxon>Fungi</taxon>
        <taxon>Dikarya</taxon>
        <taxon>Basidiomycota</taxon>
        <taxon>Agaricomycotina</taxon>
        <taxon>Agaricomycetes</taxon>
        <taxon>Polyporales</taxon>
        <taxon>Polyporaceae</taxon>
        <taxon>Trametes</taxon>
    </lineage>
</organism>
<dbReference type="EMBL" id="JAPEVG010000017">
    <property type="protein sequence ID" value="KAJ8496187.1"/>
    <property type="molecule type" value="Genomic_DNA"/>
</dbReference>
<proteinExistence type="predicted"/>
<gene>
    <name evidence="1" type="ORF">ONZ51_g1295</name>
</gene>
<reference evidence="1" key="1">
    <citation type="submission" date="2022-11" db="EMBL/GenBank/DDBJ databases">
        <title>Genome Sequence of Cubamyces cubensis.</title>
        <authorList>
            <person name="Buettner E."/>
        </authorList>
    </citation>
    <scope>NUCLEOTIDE SEQUENCE</scope>
    <source>
        <strain evidence="1">MPL-01</strain>
    </source>
</reference>
<name>A0AAD7U2G1_9APHY</name>
<sequence length="339" mass="35864">MEPVIQKILVVGGNGFVGSALFRKTMADTQGAHAQLGAQSVVAPLPPPPCTRSSRSASLPLRVDRSNGTRVDALKPETYAHLLPGVSAVVHTIGTLFEKSGYKSAVKDGSVPRVLSSAVAAATGCGGSANPLEREEKRREGSYALVNRDSALTVCKAFIDSQAELKVNGPRAFVYISAEDCGRPLIPAGYVESKREAEAGIEEMTKANPNYRGVYIRPSLIYHPHFRPIISPMAALLDLSATIHSKAPAGFPTPSAILQTLGGLLPRPARPDLTPDSPLHALARALTIPPIHVDHVAEAICIAADNARTDVRGPYGVAEIRELIGWHQKGQKPAAAAHA</sequence>
<dbReference type="GO" id="GO:0044877">
    <property type="term" value="F:protein-containing complex binding"/>
    <property type="evidence" value="ECO:0007669"/>
    <property type="project" value="TreeGrafter"/>
</dbReference>
<dbReference type="Gene3D" id="3.40.50.720">
    <property type="entry name" value="NAD(P)-binding Rossmann-like Domain"/>
    <property type="match status" value="1"/>
</dbReference>
<dbReference type="SUPFAM" id="SSF51735">
    <property type="entry name" value="NAD(P)-binding Rossmann-fold domains"/>
    <property type="match status" value="1"/>
</dbReference>
<dbReference type="InterPro" id="IPR036291">
    <property type="entry name" value="NAD(P)-bd_dom_sf"/>
</dbReference>
<dbReference type="AlphaFoldDB" id="A0AAD7U2G1"/>